<comment type="similarity">
    <text evidence="2">Belongs to the CDP-alcohol phosphatidyltransferase class-I family.</text>
</comment>
<dbReference type="Pfam" id="PF01066">
    <property type="entry name" value="CDP-OH_P_transf"/>
    <property type="match status" value="1"/>
</dbReference>
<evidence type="ECO:0000313" key="5">
    <source>
        <dbReference type="Proteomes" id="UP000276223"/>
    </source>
</evidence>
<name>A0A3N1UHG5_9BACT</name>
<dbReference type="Proteomes" id="UP000276223">
    <property type="component" value="Unassembled WGS sequence"/>
</dbReference>
<comment type="caution">
    <text evidence="4">The sequence shown here is derived from an EMBL/GenBank/DDBJ whole genome shotgun (WGS) entry which is preliminary data.</text>
</comment>
<gene>
    <name evidence="4" type="ORF">EDC27_2594</name>
</gene>
<accession>A0A3N1UHG5</accession>
<dbReference type="Gene3D" id="1.20.120.1760">
    <property type="match status" value="1"/>
</dbReference>
<keyword evidence="1 2" id="KW-0808">Transferase</keyword>
<keyword evidence="3" id="KW-0472">Membrane</keyword>
<sequence>MSFASSNSWQTKPTDRFILRWIKVHLSARLTPHLASMVGIHPWMVTVASSTLGVLAGLVFGLGWGFGAGCLAALAQILDGVDGQLARLRGMETPWGAFWDSTLDRYSDGALIVGMSAYVAQEVPSLSLGVLVSLATAALIGCNLVSYTTARAENLKLDLGPPTLASKGTRTSVVIASAWATVFWKVAPLAALLVLAGISNAVVLRRLRRVRTAQHAVAPASE</sequence>
<proteinExistence type="inferred from homology"/>
<keyword evidence="5" id="KW-1185">Reference proteome</keyword>
<dbReference type="AlphaFoldDB" id="A0A3N1UHG5"/>
<dbReference type="InterPro" id="IPR048254">
    <property type="entry name" value="CDP_ALCOHOL_P_TRANSF_CS"/>
</dbReference>
<dbReference type="EMBL" id="RJVA01000014">
    <property type="protein sequence ID" value="ROQ90705.1"/>
    <property type="molecule type" value="Genomic_DNA"/>
</dbReference>
<evidence type="ECO:0000256" key="2">
    <source>
        <dbReference type="RuleBase" id="RU003750"/>
    </source>
</evidence>
<evidence type="ECO:0000256" key="3">
    <source>
        <dbReference type="SAM" id="Phobius"/>
    </source>
</evidence>
<dbReference type="PROSITE" id="PS00379">
    <property type="entry name" value="CDP_ALCOHOL_P_TRANSF"/>
    <property type="match status" value="1"/>
</dbReference>
<keyword evidence="3" id="KW-0812">Transmembrane</keyword>
<protein>
    <submittedName>
        <fullName evidence="4">CDP-diacylglycerol--glycerol-3-phosphate 3-phosphatidyltransferase</fullName>
    </submittedName>
</protein>
<feature type="transmembrane region" description="Helical" evidence="3">
    <location>
        <begin position="52"/>
        <end position="78"/>
    </location>
</feature>
<dbReference type="OrthoDB" id="9785831at2"/>
<keyword evidence="3" id="KW-1133">Transmembrane helix</keyword>
<dbReference type="InterPro" id="IPR000462">
    <property type="entry name" value="CDP-OH_P_trans"/>
</dbReference>
<dbReference type="GO" id="GO:0016780">
    <property type="term" value="F:phosphotransferase activity, for other substituted phosphate groups"/>
    <property type="evidence" value="ECO:0007669"/>
    <property type="project" value="InterPro"/>
</dbReference>
<dbReference type="GO" id="GO:0016020">
    <property type="term" value="C:membrane"/>
    <property type="evidence" value="ECO:0007669"/>
    <property type="project" value="InterPro"/>
</dbReference>
<dbReference type="InterPro" id="IPR043130">
    <property type="entry name" value="CDP-OH_PTrfase_TM_dom"/>
</dbReference>
<dbReference type="RefSeq" id="WP_123291052.1">
    <property type="nucleotide sequence ID" value="NZ_RJVA01000014.1"/>
</dbReference>
<organism evidence="4 5">
    <name type="scientific">Desulfosoma caldarium</name>
    <dbReference type="NCBI Taxonomy" id="610254"/>
    <lineage>
        <taxon>Bacteria</taxon>
        <taxon>Pseudomonadati</taxon>
        <taxon>Thermodesulfobacteriota</taxon>
        <taxon>Syntrophobacteria</taxon>
        <taxon>Syntrophobacterales</taxon>
        <taxon>Syntrophobacteraceae</taxon>
        <taxon>Desulfosoma</taxon>
    </lineage>
</organism>
<feature type="transmembrane region" description="Helical" evidence="3">
    <location>
        <begin position="125"/>
        <end position="147"/>
    </location>
</feature>
<evidence type="ECO:0000313" key="4">
    <source>
        <dbReference type="EMBL" id="ROQ90705.1"/>
    </source>
</evidence>
<reference evidence="4 5" key="1">
    <citation type="submission" date="2018-11" db="EMBL/GenBank/DDBJ databases">
        <title>Genomic Encyclopedia of Type Strains, Phase IV (KMG-IV): sequencing the most valuable type-strain genomes for metagenomic binning, comparative biology and taxonomic classification.</title>
        <authorList>
            <person name="Goeker M."/>
        </authorList>
    </citation>
    <scope>NUCLEOTIDE SEQUENCE [LARGE SCALE GENOMIC DNA]</scope>
    <source>
        <strain evidence="4 5">DSM 22027</strain>
    </source>
</reference>
<feature type="transmembrane region" description="Helical" evidence="3">
    <location>
        <begin position="182"/>
        <end position="204"/>
    </location>
</feature>
<evidence type="ECO:0000256" key="1">
    <source>
        <dbReference type="ARBA" id="ARBA00022679"/>
    </source>
</evidence>
<dbReference type="GO" id="GO:0008654">
    <property type="term" value="P:phospholipid biosynthetic process"/>
    <property type="evidence" value="ECO:0007669"/>
    <property type="project" value="InterPro"/>
</dbReference>